<protein>
    <submittedName>
        <fullName evidence="2">Testis expressed 44</fullName>
    </submittedName>
</protein>
<feature type="region of interest" description="Disordered" evidence="1">
    <location>
        <begin position="1"/>
        <end position="119"/>
    </location>
</feature>
<reference evidence="2" key="1">
    <citation type="submission" date="2025-08" db="UniProtKB">
        <authorList>
            <consortium name="Ensembl"/>
        </authorList>
    </citation>
    <scope>IDENTIFICATION</scope>
</reference>
<organism evidence="2 3">
    <name type="scientific">Piliocolobus tephrosceles</name>
    <name type="common">Ugandan red Colobus</name>
    <dbReference type="NCBI Taxonomy" id="591936"/>
    <lineage>
        <taxon>Eukaryota</taxon>
        <taxon>Metazoa</taxon>
        <taxon>Chordata</taxon>
        <taxon>Craniata</taxon>
        <taxon>Vertebrata</taxon>
        <taxon>Euteleostomi</taxon>
        <taxon>Mammalia</taxon>
        <taxon>Eutheria</taxon>
        <taxon>Euarchontoglires</taxon>
        <taxon>Primates</taxon>
        <taxon>Haplorrhini</taxon>
        <taxon>Catarrhini</taxon>
        <taxon>Cercopithecidae</taxon>
        <taxon>Colobinae</taxon>
        <taxon>Piliocolobus</taxon>
    </lineage>
</organism>
<name>A0A8C9IYG8_9PRIM</name>
<proteinExistence type="predicted"/>
<evidence type="ECO:0000313" key="3">
    <source>
        <dbReference type="Proteomes" id="UP000694416"/>
    </source>
</evidence>
<dbReference type="CTD" id="165100"/>
<sequence length="412" mass="42778">MTPGEPSGEAGSTSSPTHGTPGSPLGSVANSVSKDSPAGGPQGQVPLTTDVLAVSSSAASTDRQDIDQASFKTATPEAMSTSGDKDKGAVVPEHGQKTPRKITPLLPSQNPSPLQTSMSLQNPTWDRQVQDARTSQSLAVFPSHLLGKDKTSQMANVPERELESAPSAPSAELQLTQHMEAQPVGSDADHVTAGVNGQHGPQAASTTKAAEEKAEHPKAPHPEAEALPSDESPMAMGAHAVDGLGDLQAWFFPPPPAGSVSLSPGPHEVALGRRPLDPSLYMASEENGYMCSMTSLLGRGEGSISSLADILVWSETTMGMAIATGFLDSGHSTVADLLHSSGPRLRSVSSLLGSVSSAFSSGVMSGTGSALRTLTHVLETVEQRTVEGIRSAVRYLTSHLTPRRFQADPNYD</sequence>
<dbReference type="InterPro" id="IPR031460">
    <property type="entry name" value="DUF4678"/>
</dbReference>
<accession>A0A8C9IYG8</accession>
<dbReference type="Pfam" id="PF15727">
    <property type="entry name" value="DUF4678"/>
    <property type="match status" value="1"/>
</dbReference>
<dbReference type="PANTHER" id="PTHR37365">
    <property type="entry name" value="TESTIS-EXPRESSED PROTEIN 44"/>
    <property type="match status" value="1"/>
</dbReference>
<evidence type="ECO:0000313" key="2">
    <source>
        <dbReference type="Ensembl" id="ENSPTEP00000043838.1"/>
    </source>
</evidence>
<feature type="compositionally biased region" description="Basic and acidic residues" evidence="1">
    <location>
        <begin position="209"/>
        <end position="224"/>
    </location>
</feature>
<dbReference type="KEGG" id="pteh:111527498"/>
<dbReference type="GeneID" id="111527498"/>
<gene>
    <name evidence="2" type="primary">TEX44</name>
</gene>
<keyword evidence="3" id="KW-1185">Reference proteome</keyword>
<feature type="region of interest" description="Disordered" evidence="1">
    <location>
        <begin position="182"/>
        <end position="237"/>
    </location>
</feature>
<dbReference type="Proteomes" id="UP000694416">
    <property type="component" value="Unplaced"/>
</dbReference>
<feature type="compositionally biased region" description="Low complexity" evidence="1">
    <location>
        <begin position="11"/>
        <end position="27"/>
    </location>
</feature>
<reference evidence="2" key="2">
    <citation type="submission" date="2025-09" db="UniProtKB">
        <authorList>
            <consortium name="Ensembl"/>
        </authorList>
    </citation>
    <scope>IDENTIFICATION</scope>
</reference>
<dbReference type="Ensembl" id="ENSPTET00000058304.1">
    <property type="protein sequence ID" value="ENSPTEP00000043838.1"/>
    <property type="gene ID" value="ENSPTEG00000039843.1"/>
</dbReference>
<evidence type="ECO:0000256" key="1">
    <source>
        <dbReference type="SAM" id="MobiDB-lite"/>
    </source>
</evidence>
<feature type="compositionally biased region" description="Low complexity" evidence="1">
    <location>
        <begin position="103"/>
        <end position="117"/>
    </location>
</feature>
<dbReference type="RefSeq" id="XP_023049558.1">
    <property type="nucleotide sequence ID" value="XM_023193790.1"/>
</dbReference>
<feature type="region of interest" description="Disordered" evidence="1">
    <location>
        <begin position="140"/>
        <end position="170"/>
    </location>
</feature>
<dbReference type="PANTHER" id="PTHR37365:SF1">
    <property type="entry name" value="TESTIS-EXPRESSED PROTEIN 44"/>
    <property type="match status" value="1"/>
</dbReference>
<dbReference type="AlphaFoldDB" id="A0A8C9IYG8"/>
<feature type="compositionally biased region" description="Polar residues" evidence="1">
    <location>
        <begin position="70"/>
        <end position="82"/>
    </location>
</feature>